<protein>
    <recommendedName>
        <fullName evidence="2">DUF4476 domain-containing protein</fullName>
    </recommendedName>
</protein>
<organism evidence="3 4">
    <name type="scientific">Hymenobacter glaciei</name>
    <dbReference type="NCBI Taxonomy" id="877209"/>
    <lineage>
        <taxon>Bacteria</taxon>
        <taxon>Pseudomonadati</taxon>
        <taxon>Bacteroidota</taxon>
        <taxon>Cytophagia</taxon>
        <taxon>Cytophagales</taxon>
        <taxon>Hymenobacteraceae</taxon>
        <taxon>Hymenobacter</taxon>
    </lineage>
</organism>
<keyword evidence="4" id="KW-1185">Reference proteome</keyword>
<comment type="caution">
    <text evidence="3">The sequence shown here is derived from an EMBL/GenBank/DDBJ whole genome shotgun (WGS) entry which is preliminary data.</text>
</comment>
<gene>
    <name evidence="3" type="ORF">GCM10022409_05810</name>
</gene>
<name>A0ABP7TDC4_9BACT</name>
<dbReference type="InterPro" id="IPR028011">
    <property type="entry name" value="DUF4476"/>
</dbReference>
<sequence length="324" mass="34646">MGWLLAAAPVLAHPPVPANVNFTSEHGVPFGLVLDGRPLTRGVARQVHVDQLQPGAHWAEFTVPTSYGGAVRFRSRVWLQPGLETSFVLLARPGRPLDLRQVSAVAVYGRGRGYGNSYGYSNSPQPYNSPSRYGQGPSGYPAPQGGYGPGQTGSTGSYPNGGNNNYPGSGSNGNYPNNGSGYPGGNSQGGYQNGGNGQSGYPNGNNGNTGNNGQGGYYPGTATSSYRTLPPQELNGLVQAVQRQRFDADKLRTAKEALAQSALPTDDLKRLLLTLDFEPSRLELAKFGYDHVTDPQNFERVYDAFNFEASKQELDEAINEEPEN</sequence>
<dbReference type="EMBL" id="BAABDK010000003">
    <property type="protein sequence ID" value="GAA4024671.1"/>
    <property type="molecule type" value="Genomic_DNA"/>
</dbReference>
<feature type="compositionally biased region" description="Low complexity" evidence="1">
    <location>
        <begin position="154"/>
        <end position="180"/>
    </location>
</feature>
<dbReference type="Proteomes" id="UP001501469">
    <property type="component" value="Unassembled WGS sequence"/>
</dbReference>
<reference evidence="4" key="1">
    <citation type="journal article" date="2019" name="Int. J. Syst. Evol. Microbiol.">
        <title>The Global Catalogue of Microorganisms (GCM) 10K type strain sequencing project: providing services to taxonomists for standard genome sequencing and annotation.</title>
        <authorList>
            <consortium name="The Broad Institute Genomics Platform"/>
            <consortium name="The Broad Institute Genome Sequencing Center for Infectious Disease"/>
            <person name="Wu L."/>
            <person name="Ma J."/>
        </authorList>
    </citation>
    <scope>NUCLEOTIDE SEQUENCE [LARGE SCALE GENOMIC DNA]</scope>
    <source>
        <strain evidence="4">JCM 17225</strain>
    </source>
</reference>
<proteinExistence type="predicted"/>
<feature type="compositionally biased region" description="Low complexity" evidence="1">
    <location>
        <begin position="117"/>
        <end position="144"/>
    </location>
</feature>
<feature type="domain" description="DUF4476" evidence="2">
    <location>
        <begin position="231"/>
        <end position="317"/>
    </location>
</feature>
<feature type="region of interest" description="Disordered" evidence="1">
    <location>
        <begin position="115"/>
        <end position="229"/>
    </location>
</feature>
<dbReference type="Pfam" id="PF14771">
    <property type="entry name" value="DUF4476"/>
    <property type="match status" value="1"/>
</dbReference>
<feature type="compositionally biased region" description="Low complexity" evidence="1">
    <location>
        <begin position="199"/>
        <end position="209"/>
    </location>
</feature>
<evidence type="ECO:0000256" key="1">
    <source>
        <dbReference type="SAM" id="MobiDB-lite"/>
    </source>
</evidence>
<feature type="compositionally biased region" description="Gly residues" evidence="1">
    <location>
        <begin position="181"/>
        <end position="198"/>
    </location>
</feature>
<accession>A0ABP7TDC4</accession>
<evidence type="ECO:0000259" key="2">
    <source>
        <dbReference type="Pfam" id="PF14771"/>
    </source>
</evidence>
<evidence type="ECO:0000313" key="4">
    <source>
        <dbReference type="Proteomes" id="UP001501469"/>
    </source>
</evidence>
<evidence type="ECO:0000313" key="3">
    <source>
        <dbReference type="EMBL" id="GAA4024671.1"/>
    </source>
</evidence>